<sequence>MTPAVVGTRATRAGRSGWTAADTVIWHLDRRNEKGPFDPSFQLTRRYYRRLREKANGTHLLPCRGGSRQRLEHSRPVRRDD</sequence>
<name>A0AAV7M0R8_PLEWA</name>
<gene>
    <name evidence="2" type="ORF">NDU88_001949</name>
</gene>
<reference evidence="2" key="1">
    <citation type="journal article" date="2022" name="bioRxiv">
        <title>Sequencing and chromosome-scale assembly of the giantPleurodeles waltlgenome.</title>
        <authorList>
            <person name="Brown T."/>
            <person name="Elewa A."/>
            <person name="Iarovenko S."/>
            <person name="Subramanian E."/>
            <person name="Araus A.J."/>
            <person name="Petzold A."/>
            <person name="Susuki M."/>
            <person name="Suzuki K.-i.T."/>
            <person name="Hayashi T."/>
            <person name="Toyoda A."/>
            <person name="Oliveira C."/>
            <person name="Osipova E."/>
            <person name="Leigh N.D."/>
            <person name="Simon A."/>
            <person name="Yun M.H."/>
        </authorList>
    </citation>
    <scope>NUCLEOTIDE SEQUENCE</scope>
    <source>
        <strain evidence="2">20211129_DDA</strain>
        <tissue evidence="2">Liver</tissue>
    </source>
</reference>
<organism evidence="2 3">
    <name type="scientific">Pleurodeles waltl</name>
    <name type="common">Iberian ribbed newt</name>
    <dbReference type="NCBI Taxonomy" id="8319"/>
    <lineage>
        <taxon>Eukaryota</taxon>
        <taxon>Metazoa</taxon>
        <taxon>Chordata</taxon>
        <taxon>Craniata</taxon>
        <taxon>Vertebrata</taxon>
        <taxon>Euteleostomi</taxon>
        <taxon>Amphibia</taxon>
        <taxon>Batrachia</taxon>
        <taxon>Caudata</taxon>
        <taxon>Salamandroidea</taxon>
        <taxon>Salamandridae</taxon>
        <taxon>Pleurodelinae</taxon>
        <taxon>Pleurodeles</taxon>
    </lineage>
</organism>
<protein>
    <submittedName>
        <fullName evidence="2">Uncharacterized protein</fullName>
    </submittedName>
</protein>
<evidence type="ECO:0000256" key="1">
    <source>
        <dbReference type="SAM" id="MobiDB-lite"/>
    </source>
</evidence>
<accession>A0AAV7M0R8</accession>
<feature type="region of interest" description="Disordered" evidence="1">
    <location>
        <begin position="59"/>
        <end position="81"/>
    </location>
</feature>
<keyword evidence="3" id="KW-1185">Reference proteome</keyword>
<dbReference type="EMBL" id="JANPWB010000014">
    <property type="protein sequence ID" value="KAJ1096818.1"/>
    <property type="molecule type" value="Genomic_DNA"/>
</dbReference>
<dbReference type="Proteomes" id="UP001066276">
    <property type="component" value="Chromosome 10"/>
</dbReference>
<dbReference type="AlphaFoldDB" id="A0AAV7M0R8"/>
<evidence type="ECO:0000313" key="3">
    <source>
        <dbReference type="Proteomes" id="UP001066276"/>
    </source>
</evidence>
<comment type="caution">
    <text evidence="2">The sequence shown here is derived from an EMBL/GenBank/DDBJ whole genome shotgun (WGS) entry which is preliminary data.</text>
</comment>
<proteinExistence type="predicted"/>
<feature type="compositionally biased region" description="Basic and acidic residues" evidence="1">
    <location>
        <begin position="69"/>
        <end position="81"/>
    </location>
</feature>
<evidence type="ECO:0000313" key="2">
    <source>
        <dbReference type="EMBL" id="KAJ1096818.1"/>
    </source>
</evidence>